<protein>
    <submittedName>
        <fullName evidence="1">Uncharacterized protein</fullName>
    </submittedName>
</protein>
<proteinExistence type="predicted"/>
<accession>A0ABS2NM81</accession>
<organism evidence="1 2">
    <name type="scientific">Alkaliphilus hydrothermalis</name>
    <dbReference type="NCBI Taxonomy" id="1482730"/>
    <lineage>
        <taxon>Bacteria</taxon>
        <taxon>Bacillati</taxon>
        <taxon>Bacillota</taxon>
        <taxon>Clostridia</taxon>
        <taxon>Peptostreptococcales</taxon>
        <taxon>Natronincolaceae</taxon>
        <taxon>Alkaliphilus</taxon>
    </lineage>
</organism>
<dbReference type="EMBL" id="JAFBEE010000002">
    <property type="protein sequence ID" value="MBM7614056.1"/>
    <property type="molecule type" value="Genomic_DNA"/>
</dbReference>
<gene>
    <name evidence="1" type="ORF">JOC73_000565</name>
</gene>
<keyword evidence="2" id="KW-1185">Reference proteome</keyword>
<evidence type="ECO:0000313" key="2">
    <source>
        <dbReference type="Proteomes" id="UP001314796"/>
    </source>
</evidence>
<comment type="caution">
    <text evidence="1">The sequence shown here is derived from an EMBL/GenBank/DDBJ whole genome shotgun (WGS) entry which is preliminary data.</text>
</comment>
<reference evidence="1 2" key="1">
    <citation type="submission" date="2021-01" db="EMBL/GenBank/DDBJ databases">
        <title>Genomic Encyclopedia of Type Strains, Phase IV (KMG-IV): sequencing the most valuable type-strain genomes for metagenomic binning, comparative biology and taxonomic classification.</title>
        <authorList>
            <person name="Goeker M."/>
        </authorList>
    </citation>
    <scope>NUCLEOTIDE SEQUENCE [LARGE SCALE GENOMIC DNA]</scope>
    <source>
        <strain evidence="1 2">DSM 25890</strain>
    </source>
</reference>
<dbReference type="Proteomes" id="UP001314796">
    <property type="component" value="Unassembled WGS sequence"/>
</dbReference>
<name>A0ABS2NM81_9FIRM</name>
<evidence type="ECO:0000313" key="1">
    <source>
        <dbReference type="EMBL" id="MBM7614056.1"/>
    </source>
</evidence>
<sequence length="42" mass="4783">MELQNFLLDCAKELGLDEICLFSEAKFKDDYSKKAGISLKKV</sequence>